<evidence type="ECO:0000256" key="1">
    <source>
        <dbReference type="ARBA" id="ARBA00005395"/>
    </source>
</evidence>
<keyword evidence="4 5" id="KW-0012">Acyltransferase</keyword>
<feature type="compositionally biased region" description="Pro residues" evidence="6">
    <location>
        <begin position="1"/>
        <end position="10"/>
    </location>
</feature>
<evidence type="ECO:0000259" key="7">
    <source>
        <dbReference type="PROSITE" id="PS51186"/>
    </source>
</evidence>
<comment type="subcellular location">
    <subcellularLocation>
        <location evidence="5">Cytoplasm</location>
    </subcellularLocation>
</comment>
<comment type="catalytic activity">
    <reaction evidence="5">
        <text>N-terminal L-alanyl-[ribosomal protein bS18] + acetyl-CoA = N-terminal N(alpha)-acetyl-L-alanyl-[ribosomal protein bS18] + CoA + H(+)</text>
        <dbReference type="Rhea" id="RHEA:43756"/>
        <dbReference type="Rhea" id="RHEA-COMP:10676"/>
        <dbReference type="Rhea" id="RHEA-COMP:10677"/>
        <dbReference type="ChEBI" id="CHEBI:15378"/>
        <dbReference type="ChEBI" id="CHEBI:57287"/>
        <dbReference type="ChEBI" id="CHEBI:57288"/>
        <dbReference type="ChEBI" id="CHEBI:64718"/>
        <dbReference type="ChEBI" id="CHEBI:83683"/>
        <dbReference type="EC" id="2.3.1.266"/>
    </reaction>
</comment>
<keyword evidence="2 5" id="KW-0963">Cytoplasm</keyword>
<evidence type="ECO:0000256" key="6">
    <source>
        <dbReference type="SAM" id="MobiDB-lite"/>
    </source>
</evidence>
<name>A0A0C4YGL4_9BURK</name>
<feature type="domain" description="N-acetyltransferase" evidence="7">
    <location>
        <begin position="43"/>
        <end position="190"/>
    </location>
</feature>
<dbReference type="Gene3D" id="3.40.630.30">
    <property type="match status" value="1"/>
</dbReference>
<dbReference type="GO" id="GO:0005737">
    <property type="term" value="C:cytoplasm"/>
    <property type="evidence" value="ECO:0007669"/>
    <property type="project" value="UniProtKB-SubCell"/>
</dbReference>
<feature type="binding site" evidence="5">
    <location>
        <position position="150"/>
    </location>
    <ligand>
        <name>acetyl-CoA</name>
        <dbReference type="ChEBI" id="CHEBI:57288"/>
    </ligand>
</feature>
<evidence type="ECO:0000313" key="9">
    <source>
        <dbReference type="Proteomes" id="UP000031843"/>
    </source>
</evidence>
<proteinExistence type="inferred from homology"/>
<feature type="region of interest" description="Disordered" evidence="6">
    <location>
        <begin position="1"/>
        <end position="20"/>
    </location>
</feature>
<keyword evidence="9" id="KW-1185">Reference proteome</keyword>
<comment type="function">
    <text evidence="5">Acetylates the N-terminal alanine of ribosomal protein bS18.</text>
</comment>
<dbReference type="EC" id="2.3.1.266" evidence="5"/>
<dbReference type="InterPro" id="IPR000182">
    <property type="entry name" value="GNAT_dom"/>
</dbReference>
<dbReference type="Pfam" id="PF00583">
    <property type="entry name" value="Acetyltransf_1"/>
    <property type="match status" value="1"/>
</dbReference>
<evidence type="ECO:0000256" key="5">
    <source>
        <dbReference type="HAMAP-Rule" id="MF_02210"/>
    </source>
</evidence>
<comment type="similarity">
    <text evidence="1 5">Belongs to the acetyltransferase family. RimI subfamily.</text>
</comment>
<dbReference type="SUPFAM" id="SSF55729">
    <property type="entry name" value="Acyl-CoA N-acyltransferases (Nat)"/>
    <property type="match status" value="1"/>
</dbReference>
<dbReference type="PANTHER" id="PTHR43420">
    <property type="entry name" value="ACETYLTRANSFERASE"/>
    <property type="match status" value="1"/>
</dbReference>
<dbReference type="STRING" id="68895.RR42_m2439"/>
<dbReference type="InterPro" id="IPR043690">
    <property type="entry name" value="RimI"/>
</dbReference>
<dbReference type="GO" id="GO:0008999">
    <property type="term" value="F:protein-N-terminal-alanine acetyltransferase activity"/>
    <property type="evidence" value="ECO:0007669"/>
    <property type="project" value="UniProtKB-UniRule"/>
</dbReference>
<dbReference type="CDD" id="cd04301">
    <property type="entry name" value="NAT_SF"/>
    <property type="match status" value="1"/>
</dbReference>
<dbReference type="PANTHER" id="PTHR43420:SF51">
    <property type="entry name" value="PEPTIDYL-LYSINE N-ACETYLTRANSFERASE YIAC"/>
    <property type="match status" value="1"/>
</dbReference>
<keyword evidence="3 5" id="KW-0808">Transferase</keyword>
<comment type="caution">
    <text evidence="5">Lacks conserved residue(s) required for the propagation of feature annotation.</text>
</comment>
<dbReference type="InterPro" id="IPR006464">
    <property type="entry name" value="AcTrfase_RimI/Ard1"/>
</dbReference>
<gene>
    <name evidence="5" type="primary">rimI</name>
    <name evidence="8" type="ORF">RR42_m2439</name>
</gene>
<evidence type="ECO:0000256" key="4">
    <source>
        <dbReference type="ARBA" id="ARBA00023315"/>
    </source>
</evidence>
<feature type="active site" description="Proton acceptor" evidence="5">
    <location>
        <position position="145"/>
    </location>
</feature>
<dbReference type="InterPro" id="IPR050680">
    <property type="entry name" value="YpeA/RimI_acetyltransf"/>
</dbReference>
<dbReference type="EMBL" id="CP010536">
    <property type="protein sequence ID" value="AJG19831.1"/>
    <property type="molecule type" value="Genomic_DNA"/>
</dbReference>
<sequence length="196" mass="20977">MSVERNPPPDAGSANPGQGTHAACGNGYAWPEVPVMPGVPAGWSLGRMTALDVEAVAQIEARAYTHPWTRANFENSVKAGHIGLTLRDNGGVLVAYTVLMPVVDEMHLLNITVDPARQRGGLGRLLLAAAMATSHALHLHTMLLEVRPSNVGAIELYREAGFAEIGRRKGYYPAAGQTREDALVLRRAWAPTEAVP</sequence>
<dbReference type="Proteomes" id="UP000031843">
    <property type="component" value="Chromosome main"/>
</dbReference>
<dbReference type="PROSITE" id="PS51186">
    <property type="entry name" value="GNAT"/>
    <property type="match status" value="1"/>
</dbReference>
<dbReference type="InterPro" id="IPR016181">
    <property type="entry name" value="Acyl_CoA_acyltransferase"/>
</dbReference>
<evidence type="ECO:0000313" key="8">
    <source>
        <dbReference type="EMBL" id="AJG19831.1"/>
    </source>
</evidence>
<accession>A0A0C4YGL4</accession>
<protein>
    <recommendedName>
        <fullName evidence="5">[Ribosomal protein bS18]-alanine N-acetyltransferase</fullName>
        <ecNumber evidence="5">2.3.1.266</ecNumber>
    </recommendedName>
</protein>
<evidence type="ECO:0000256" key="2">
    <source>
        <dbReference type="ARBA" id="ARBA00022490"/>
    </source>
</evidence>
<feature type="active site" description="Proton donor" evidence="5">
    <location>
        <position position="157"/>
    </location>
</feature>
<organism evidence="8 9">
    <name type="scientific">Cupriavidus basilensis</name>
    <dbReference type="NCBI Taxonomy" id="68895"/>
    <lineage>
        <taxon>Bacteria</taxon>
        <taxon>Pseudomonadati</taxon>
        <taxon>Pseudomonadota</taxon>
        <taxon>Betaproteobacteria</taxon>
        <taxon>Burkholderiales</taxon>
        <taxon>Burkholderiaceae</taxon>
        <taxon>Cupriavidus</taxon>
    </lineage>
</organism>
<dbReference type="HAMAP" id="MF_02210">
    <property type="entry name" value="RimI"/>
    <property type="match status" value="1"/>
</dbReference>
<dbReference type="KEGG" id="cbw:RR42_m2439"/>
<dbReference type="NCBIfam" id="TIGR01575">
    <property type="entry name" value="rimI"/>
    <property type="match status" value="1"/>
</dbReference>
<reference evidence="8 9" key="1">
    <citation type="journal article" date="2015" name="Genome Announc.">
        <title>Complete Genome Sequence of Cupriavidus basilensis 4G11, Isolated from the Oak Ridge Field Research Center Site.</title>
        <authorList>
            <person name="Ray J."/>
            <person name="Waters R.J."/>
            <person name="Skerker J.M."/>
            <person name="Kuehl J.V."/>
            <person name="Price M.N."/>
            <person name="Huang J."/>
            <person name="Chakraborty R."/>
            <person name="Arkin A.P."/>
            <person name="Deutschbauer A."/>
        </authorList>
    </citation>
    <scope>NUCLEOTIDE SEQUENCE [LARGE SCALE GENOMIC DNA]</scope>
    <source>
        <strain evidence="8">4G11</strain>
    </source>
</reference>
<evidence type="ECO:0000256" key="3">
    <source>
        <dbReference type="ARBA" id="ARBA00022679"/>
    </source>
</evidence>
<dbReference type="AlphaFoldDB" id="A0A0C4YGL4"/>